<evidence type="ECO:0000313" key="4">
    <source>
        <dbReference type="Proteomes" id="UP000011087"/>
    </source>
</evidence>
<name>L1IW20_GUITC</name>
<evidence type="ECO:0000313" key="2">
    <source>
        <dbReference type="EMBL" id="EKX40045.1"/>
    </source>
</evidence>
<reference evidence="3" key="3">
    <citation type="submission" date="2016-03" db="UniProtKB">
        <authorList>
            <consortium name="EnsemblProtists"/>
        </authorList>
    </citation>
    <scope>IDENTIFICATION</scope>
</reference>
<dbReference type="Proteomes" id="UP000011087">
    <property type="component" value="Unassembled WGS sequence"/>
</dbReference>
<dbReference type="EnsemblProtists" id="EKX40045">
    <property type="protein sequence ID" value="EKX40045"/>
    <property type="gene ID" value="GUITHDRAFT_113783"/>
</dbReference>
<dbReference type="AlphaFoldDB" id="L1IW20"/>
<keyword evidence="1" id="KW-0732">Signal</keyword>
<protein>
    <submittedName>
        <fullName evidence="2 3">Uncharacterized protein</fullName>
    </submittedName>
</protein>
<feature type="signal peptide" evidence="1">
    <location>
        <begin position="1"/>
        <end position="24"/>
    </location>
</feature>
<dbReference type="GeneID" id="17296790"/>
<keyword evidence="4" id="KW-1185">Reference proteome</keyword>
<gene>
    <name evidence="2" type="ORF">GUITHDRAFT_113783</name>
</gene>
<dbReference type="KEGG" id="gtt:GUITHDRAFT_113783"/>
<reference evidence="2 4" key="1">
    <citation type="journal article" date="2012" name="Nature">
        <title>Algal genomes reveal evolutionary mosaicism and the fate of nucleomorphs.</title>
        <authorList>
            <consortium name="DOE Joint Genome Institute"/>
            <person name="Curtis B.A."/>
            <person name="Tanifuji G."/>
            <person name="Burki F."/>
            <person name="Gruber A."/>
            <person name="Irimia M."/>
            <person name="Maruyama S."/>
            <person name="Arias M.C."/>
            <person name="Ball S.G."/>
            <person name="Gile G.H."/>
            <person name="Hirakawa Y."/>
            <person name="Hopkins J.F."/>
            <person name="Kuo A."/>
            <person name="Rensing S.A."/>
            <person name="Schmutz J."/>
            <person name="Symeonidi A."/>
            <person name="Elias M."/>
            <person name="Eveleigh R.J."/>
            <person name="Herman E.K."/>
            <person name="Klute M.J."/>
            <person name="Nakayama T."/>
            <person name="Obornik M."/>
            <person name="Reyes-Prieto A."/>
            <person name="Armbrust E.V."/>
            <person name="Aves S.J."/>
            <person name="Beiko R.G."/>
            <person name="Coutinho P."/>
            <person name="Dacks J.B."/>
            <person name="Durnford D.G."/>
            <person name="Fast N.M."/>
            <person name="Green B.R."/>
            <person name="Grisdale C.J."/>
            <person name="Hempel F."/>
            <person name="Henrissat B."/>
            <person name="Hoppner M.P."/>
            <person name="Ishida K."/>
            <person name="Kim E."/>
            <person name="Koreny L."/>
            <person name="Kroth P.G."/>
            <person name="Liu Y."/>
            <person name="Malik S.B."/>
            <person name="Maier U.G."/>
            <person name="McRose D."/>
            <person name="Mock T."/>
            <person name="Neilson J.A."/>
            <person name="Onodera N.T."/>
            <person name="Poole A.M."/>
            <person name="Pritham E.J."/>
            <person name="Richards T.A."/>
            <person name="Rocap G."/>
            <person name="Roy S.W."/>
            <person name="Sarai C."/>
            <person name="Schaack S."/>
            <person name="Shirato S."/>
            <person name="Slamovits C.H."/>
            <person name="Spencer D.F."/>
            <person name="Suzuki S."/>
            <person name="Worden A.Z."/>
            <person name="Zauner S."/>
            <person name="Barry K."/>
            <person name="Bell C."/>
            <person name="Bharti A.K."/>
            <person name="Crow J.A."/>
            <person name="Grimwood J."/>
            <person name="Kramer R."/>
            <person name="Lindquist E."/>
            <person name="Lucas S."/>
            <person name="Salamov A."/>
            <person name="McFadden G.I."/>
            <person name="Lane C.E."/>
            <person name="Keeling P.J."/>
            <person name="Gray M.W."/>
            <person name="Grigoriev I.V."/>
            <person name="Archibald J.M."/>
        </authorList>
    </citation>
    <scope>NUCLEOTIDE SEQUENCE</scope>
    <source>
        <strain evidence="2 4">CCMP2712</strain>
    </source>
</reference>
<dbReference type="RefSeq" id="XP_005827025.1">
    <property type="nucleotide sequence ID" value="XM_005826968.1"/>
</dbReference>
<evidence type="ECO:0000256" key="1">
    <source>
        <dbReference type="SAM" id="SignalP"/>
    </source>
</evidence>
<accession>L1IW20</accession>
<proteinExistence type="predicted"/>
<dbReference type="PaxDb" id="55529-EKX40045"/>
<feature type="chain" id="PRO_5008770599" evidence="1">
    <location>
        <begin position="25"/>
        <end position="522"/>
    </location>
</feature>
<evidence type="ECO:0000313" key="3">
    <source>
        <dbReference type="EnsemblProtists" id="EKX40045"/>
    </source>
</evidence>
<sequence>MGRLSRLFPVLAILAVGHLSVSEAYSCYNGTDQAVECALGCFYRFRPDGALYGCVDASLQNLTGYSYTGGFFYYVCQADMCNRAVETLNCSTYNESLSTSSGAQQMIRSSCPATFRCVATLHDGLQRGGCVSGDRVFLLMNEVLQDYQIQSRTSFYPEPSAEVGEMQASAFNGLPAYFVSCNAAMCNDGPFKTVLSNLLTKTTSWVSQSSKKCGGLNTLSVIIASKLPISSGAKVELGGSLPSFPFLAHLHQAWSEGAKGMRNLGADLSLISFQFSVINPTENPREFHETPLLLIDGKSIALQDPFGLLAFECFPIKELSETCDFDGTEGGLYRKSHVSFAAMMIRLQIQQGTRFTVSGLQYYSMVGPATTNADEYLVKIGGQDSSLMFSAGEQVDPGHGIWNDKSKSLMFYYFNYEGNVEIHTKLLQFEFLVVHVEPSSYMPTVSQNASKHFLPVIKWHSRWRIHYDGDGKICEKLNITNVACEDSEKMETVYLPLADRFAVNGALVDVWVTRNRICFGYG</sequence>
<dbReference type="HOGENOM" id="CLU_522221_0_0_1"/>
<dbReference type="EMBL" id="JH993034">
    <property type="protein sequence ID" value="EKX40045.1"/>
    <property type="molecule type" value="Genomic_DNA"/>
</dbReference>
<reference evidence="4" key="2">
    <citation type="submission" date="2012-11" db="EMBL/GenBank/DDBJ databases">
        <authorList>
            <person name="Kuo A."/>
            <person name="Curtis B.A."/>
            <person name="Tanifuji G."/>
            <person name="Burki F."/>
            <person name="Gruber A."/>
            <person name="Irimia M."/>
            <person name="Maruyama S."/>
            <person name="Arias M.C."/>
            <person name="Ball S.G."/>
            <person name="Gile G.H."/>
            <person name="Hirakawa Y."/>
            <person name="Hopkins J.F."/>
            <person name="Rensing S.A."/>
            <person name="Schmutz J."/>
            <person name="Symeonidi A."/>
            <person name="Elias M."/>
            <person name="Eveleigh R.J."/>
            <person name="Herman E.K."/>
            <person name="Klute M.J."/>
            <person name="Nakayama T."/>
            <person name="Obornik M."/>
            <person name="Reyes-Prieto A."/>
            <person name="Armbrust E.V."/>
            <person name="Aves S.J."/>
            <person name="Beiko R.G."/>
            <person name="Coutinho P."/>
            <person name="Dacks J.B."/>
            <person name="Durnford D.G."/>
            <person name="Fast N.M."/>
            <person name="Green B.R."/>
            <person name="Grisdale C."/>
            <person name="Hempe F."/>
            <person name="Henrissat B."/>
            <person name="Hoppner M.P."/>
            <person name="Ishida K.-I."/>
            <person name="Kim E."/>
            <person name="Koreny L."/>
            <person name="Kroth P.G."/>
            <person name="Liu Y."/>
            <person name="Malik S.-B."/>
            <person name="Maier U.G."/>
            <person name="McRose D."/>
            <person name="Mock T."/>
            <person name="Neilson J.A."/>
            <person name="Onodera N.T."/>
            <person name="Poole A.M."/>
            <person name="Pritham E.J."/>
            <person name="Richards T.A."/>
            <person name="Rocap G."/>
            <person name="Roy S.W."/>
            <person name="Sarai C."/>
            <person name="Schaack S."/>
            <person name="Shirato S."/>
            <person name="Slamovits C.H."/>
            <person name="Spencer D.F."/>
            <person name="Suzuki S."/>
            <person name="Worden A.Z."/>
            <person name="Zauner S."/>
            <person name="Barry K."/>
            <person name="Bell C."/>
            <person name="Bharti A.K."/>
            <person name="Crow J.A."/>
            <person name="Grimwood J."/>
            <person name="Kramer R."/>
            <person name="Lindquist E."/>
            <person name="Lucas S."/>
            <person name="Salamov A."/>
            <person name="McFadden G.I."/>
            <person name="Lane C.E."/>
            <person name="Keeling P.J."/>
            <person name="Gray M.W."/>
            <person name="Grigoriev I.V."/>
            <person name="Archibald J.M."/>
        </authorList>
    </citation>
    <scope>NUCLEOTIDE SEQUENCE</scope>
    <source>
        <strain evidence="4">CCMP2712</strain>
    </source>
</reference>
<organism evidence="2">
    <name type="scientific">Guillardia theta (strain CCMP2712)</name>
    <name type="common">Cryptophyte</name>
    <dbReference type="NCBI Taxonomy" id="905079"/>
    <lineage>
        <taxon>Eukaryota</taxon>
        <taxon>Cryptophyceae</taxon>
        <taxon>Pyrenomonadales</taxon>
        <taxon>Geminigeraceae</taxon>
        <taxon>Guillardia</taxon>
    </lineage>
</organism>